<feature type="compositionally biased region" description="Basic and acidic residues" evidence="1">
    <location>
        <begin position="82"/>
        <end position="92"/>
    </location>
</feature>
<feature type="region of interest" description="Disordered" evidence="1">
    <location>
        <begin position="1"/>
        <end position="112"/>
    </location>
</feature>
<gene>
    <name evidence="2" type="ORF">AWRI4619_LOCUS967</name>
</gene>
<feature type="region of interest" description="Disordered" evidence="1">
    <location>
        <begin position="185"/>
        <end position="221"/>
    </location>
</feature>
<dbReference type="EMBL" id="CAIJEN010000001">
    <property type="protein sequence ID" value="CAD0082400.1"/>
    <property type="molecule type" value="Genomic_DNA"/>
</dbReference>
<name>A0A9N8J7L3_9PEZI</name>
<evidence type="ECO:0000313" key="2">
    <source>
        <dbReference type="EMBL" id="CAD0082400.1"/>
    </source>
</evidence>
<organism evidence="2 3">
    <name type="scientific">Aureobasidium vineae</name>
    <dbReference type="NCBI Taxonomy" id="2773715"/>
    <lineage>
        <taxon>Eukaryota</taxon>
        <taxon>Fungi</taxon>
        <taxon>Dikarya</taxon>
        <taxon>Ascomycota</taxon>
        <taxon>Pezizomycotina</taxon>
        <taxon>Dothideomycetes</taxon>
        <taxon>Dothideomycetidae</taxon>
        <taxon>Dothideales</taxon>
        <taxon>Saccotheciaceae</taxon>
        <taxon>Aureobasidium</taxon>
    </lineage>
</organism>
<comment type="caution">
    <text evidence="2">The sequence shown here is derived from an EMBL/GenBank/DDBJ whole genome shotgun (WGS) entry which is preliminary data.</text>
</comment>
<feature type="compositionally biased region" description="Polar residues" evidence="1">
    <location>
        <begin position="27"/>
        <end position="41"/>
    </location>
</feature>
<sequence length="236" mass="26868">MALFNRASASSSSKSDKSTANSKKSDQLNNESLENNKSPSHANEDLKSMQEEKLNTSAPIPEAKSSKPKSNLSTEVLSPIIEQKKSHSRKIDSPFGKSATSQSSPRFINPAKITKPRNEDRCIGSYLNQQQLYILRQREHQITGKLEKKSISQLQMLQHKASRSDASNKIKNLIQEALFKKHMSEMKEWENQLDSSPGKQQDERSTRAEQQKTQELQNQTLEESIWIPKEVFEQLE</sequence>
<accession>A0A9N8J7L3</accession>
<feature type="compositionally biased region" description="Basic and acidic residues" evidence="1">
    <location>
        <begin position="42"/>
        <end position="54"/>
    </location>
</feature>
<feature type="compositionally biased region" description="Low complexity" evidence="1">
    <location>
        <begin position="7"/>
        <end position="22"/>
    </location>
</feature>
<proteinExistence type="predicted"/>
<feature type="compositionally biased region" description="Basic and acidic residues" evidence="1">
    <location>
        <begin position="200"/>
        <end position="212"/>
    </location>
</feature>
<keyword evidence="3" id="KW-1185">Reference proteome</keyword>
<evidence type="ECO:0000313" key="3">
    <source>
        <dbReference type="Proteomes" id="UP000716446"/>
    </source>
</evidence>
<reference evidence="2" key="1">
    <citation type="submission" date="2020-06" db="EMBL/GenBank/DDBJ databases">
        <authorList>
            <person name="Onetto C."/>
        </authorList>
    </citation>
    <scope>NUCLEOTIDE SEQUENCE</scope>
</reference>
<protein>
    <submittedName>
        <fullName evidence="2">Uncharacterized protein</fullName>
    </submittedName>
</protein>
<evidence type="ECO:0000256" key="1">
    <source>
        <dbReference type="SAM" id="MobiDB-lite"/>
    </source>
</evidence>
<dbReference type="AlphaFoldDB" id="A0A9N8J7L3"/>
<dbReference type="Proteomes" id="UP000716446">
    <property type="component" value="Unassembled WGS sequence"/>
</dbReference>